<dbReference type="Proteomes" id="UP000030103">
    <property type="component" value="Unassembled WGS sequence"/>
</dbReference>
<dbReference type="InterPro" id="IPR050638">
    <property type="entry name" value="AA-Vitamin_Transporters"/>
</dbReference>
<dbReference type="SUPFAM" id="SSF103481">
    <property type="entry name" value="Multidrug resistance efflux transporter EmrE"/>
    <property type="match status" value="2"/>
</dbReference>
<keyword evidence="5 6" id="KW-0472">Membrane</keyword>
<feature type="transmembrane region" description="Helical" evidence="6">
    <location>
        <begin position="280"/>
        <end position="297"/>
    </location>
</feature>
<organism evidence="8 9">
    <name type="scientific">Porphyromonas macacae</name>
    <dbReference type="NCBI Taxonomy" id="28115"/>
    <lineage>
        <taxon>Bacteria</taxon>
        <taxon>Pseudomonadati</taxon>
        <taxon>Bacteroidota</taxon>
        <taxon>Bacteroidia</taxon>
        <taxon>Bacteroidales</taxon>
        <taxon>Porphyromonadaceae</taxon>
        <taxon>Porphyromonas</taxon>
    </lineage>
</organism>
<dbReference type="eggNOG" id="COG0697">
    <property type="taxonomic scope" value="Bacteria"/>
</dbReference>
<gene>
    <name evidence="8" type="ORF">HQ47_05610</name>
</gene>
<feature type="transmembrane region" description="Helical" evidence="6">
    <location>
        <begin position="224"/>
        <end position="243"/>
    </location>
</feature>
<protein>
    <recommendedName>
        <fullName evidence="7">EamA domain-containing protein</fullName>
    </recommendedName>
</protein>
<dbReference type="AlphaFoldDB" id="A0A0A2E5G7"/>
<feature type="transmembrane region" description="Helical" evidence="6">
    <location>
        <begin position="255"/>
        <end position="274"/>
    </location>
</feature>
<keyword evidence="4 6" id="KW-1133">Transmembrane helix</keyword>
<dbReference type="Pfam" id="PF00892">
    <property type="entry name" value="EamA"/>
    <property type="match status" value="2"/>
</dbReference>
<dbReference type="STRING" id="28115.HQ47_05610"/>
<feature type="transmembrane region" description="Helical" evidence="6">
    <location>
        <begin position="164"/>
        <end position="183"/>
    </location>
</feature>
<evidence type="ECO:0000256" key="3">
    <source>
        <dbReference type="ARBA" id="ARBA00022692"/>
    </source>
</evidence>
<evidence type="ECO:0000259" key="7">
    <source>
        <dbReference type="Pfam" id="PF00892"/>
    </source>
</evidence>
<evidence type="ECO:0000256" key="2">
    <source>
        <dbReference type="ARBA" id="ARBA00007362"/>
    </source>
</evidence>
<proteinExistence type="inferred from homology"/>
<comment type="similarity">
    <text evidence="2">Belongs to the EamA transporter family.</text>
</comment>
<reference evidence="8 9" key="1">
    <citation type="submission" date="2014-09" db="EMBL/GenBank/DDBJ databases">
        <title>Draft Genome Sequence of Porphyromonas macacae COT-192_OH2859.</title>
        <authorList>
            <person name="Wallis C."/>
            <person name="Deusch O."/>
            <person name="O'Flynn C."/>
            <person name="Davis I."/>
            <person name="Horsfall A."/>
            <person name="Kirkwood N."/>
            <person name="Harris S."/>
            <person name="Eisen J.A."/>
            <person name="Coil D.A."/>
            <person name="Darling A.E."/>
            <person name="Jospin G."/>
            <person name="Alexiev A."/>
        </authorList>
    </citation>
    <scope>NUCLEOTIDE SEQUENCE [LARGE SCALE GENOMIC DNA]</scope>
    <source>
        <strain evidence="9">COT-192 OH2859</strain>
    </source>
</reference>
<keyword evidence="3 6" id="KW-0812">Transmembrane</keyword>
<evidence type="ECO:0000256" key="4">
    <source>
        <dbReference type="ARBA" id="ARBA00022989"/>
    </source>
</evidence>
<feature type="transmembrane region" description="Helical" evidence="6">
    <location>
        <begin position="195"/>
        <end position="212"/>
    </location>
</feature>
<evidence type="ECO:0000313" key="9">
    <source>
        <dbReference type="Proteomes" id="UP000030103"/>
    </source>
</evidence>
<dbReference type="InterPro" id="IPR000620">
    <property type="entry name" value="EamA_dom"/>
</dbReference>
<accession>A0A0A2E5G7</accession>
<dbReference type="EMBL" id="JRFA01000015">
    <property type="protein sequence ID" value="KGN74148.1"/>
    <property type="molecule type" value="Genomic_DNA"/>
</dbReference>
<evidence type="ECO:0000256" key="6">
    <source>
        <dbReference type="SAM" id="Phobius"/>
    </source>
</evidence>
<feature type="transmembrane region" description="Helical" evidence="6">
    <location>
        <begin position="78"/>
        <end position="98"/>
    </location>
</feature>
<feature type="domain" description="EamA" evidence="7">
    <location>
        <begin position="161"/>
        <end position="297"/>
    </location>
</feature>
<dbReference type="PANTHER" id="PTHR32322">
    <property type="entry name" value="INNER MEMBRANE TRANSPORTER"/>
    <property type="match status" value="1"/>
</dbReference>
<dbReference type="InterPro" id="IPR037185">
    <property type="entry name" value="EmrE-like"/>
</dbReference>
<comment type="subcellular location">
    <subcellularLocation>
        <location evidence="1">Membrane</location>
        <topology evidence="1">Multi-pass membrane protein</topology>
    </subcellularLocation>
</comment>
<dbReference type="OrthoDB" id="9811486at2"/>
<evidence type="ECO:0000256" key="5">
    <source>
        <dbReference type="ARBA" id="ARBA00023136"/>
    </source>
</evidence>
<name>A0A0A2E5G7_9PORP</name>
<comment type="caution">
    <text evidence="8">The sequence shown here is derived from an EMBL/GenBank/DDBJ whole genome shotgun (WGS) entry which is preliminary data.</text>
</comment>
<feature type="transmembrane region" description="Helical" evidence="6">
    <location>
        <begin position="48"/>
        <end position="66"/>
    </location>
</feature>
<evidence type="ECO:0000256" key="1">
    <source>
        <dbReference type="ARBA" id="ARBA00004141"/>
    </source>
</evidence>
<feature type="domain" description="EamA" evidence="7">
    <location>
        <begin position="6"/>
        <end position="147"/>
    </location>
</feature>
<dbReference type="PANTHER" id="PTHR32322:SF2">
    <property type="entry name" value="EAMA DOMAIN-CONTAINING PROTEIN"/>
    <property type="match status" value="1"/>
</dbReference>
<feature type="transmembrane region" description="Helical" evidence="6">
    <location>
        <begin position="133"/>
        <end position="152"/>
    </location>
</feature>
<feature type="transmembrane region" description="Helical" evidence="6">
    <location>
        <begin position="104"/>
        <end position="124"/>
    </location>
</feature>
<evidence type="ECO:0000313" key="8">
    <source>
        <dbReference type="EMBL" id="KGN74148.1"/>
    </source>
</evidence>
<keyword evidence="9" id="KW-1185">Reference proteome</keyword>
<dbReference type="GO" id="GO:0016020">
    <property type="term" value="C:membrane"/>
    <property type="evidence" value="ECO:0007669"/>
    <property type="project" value="UniProtKB-SubCell"/>
</dbReference>
<dbReference type="RefSeq" id="WP_036873917.1">
    <property type="nucleotide sequence ID" value="NZ_JRFA01000015.1"/>
</dbReference>
<sequence length="312" mass="34530">MKKYVGHISLFCASFIWGVNAPLTKNTVAAFDAVGSMNNAVDPLTHSLMRWGGAMVFFWILSFFTPREKVRKKDWPKIFWAAMFAVVCNQSGAVFGLLNASPVNISLISSMAPILTMILAAFVLHEPLTGKKIFGVSLGALGAVILVFASRAGSAASGSLFGDFMGFIAMLSFVLYLTLFSDIIERYSPVTLMKWLFTFSFIVGLPVCLPFAVEINYGSLTVSFWWQMLFVVFGATFLAYFLMPVGQKVLRPTVVSMYNYVQPIVATLLALMMGMEQFNVLKLFATLLIFVGVYFVIKSKSRAEVLQEHGLE</sequence>